<evidence type="ECO:0000256" key="9">
    <source>
        <dbReference type="ARBA" id="ARBA00029374"/>
    </source>
</evidence>
<dbReference type="InterPro" id="IPR028894">
    <property type="entry name" value="RDH_dom"/>
</dbReference>
<dbReference type="NCBIfam" id="TIGR01409">
    <property type="entry name" value="TAT_signal_seq"/>
    <property type="match status" value="1"/>
</dbReference>
<proteinExistence type="predicted"/>
<sequence>MSNFHSTVSRRDFMKGLGLVGAGLGTATAAAPLFKDLDDVSSSAWGNWKRPWWIKERELGNPTIEINWNEMQRFDLRENLWMPHALASYVGVDKVLQIFHEKGATQTEGLKNNKPGQSLRDLALASAASTFNTSYVPGQELKTWLGPQKTEFYGVSATPEELGVPKWEGTPEENLKMLRAAMRFFGASQIAVSALDTNERKIISTHDTGNAHNYNYLYSWPPPDTDAKAFVFENVDKAYEGSNKYVLPDKPLWTVCIAVQMSKEMFRHEESHIRMAANSSRYRLHATIQYLTQNFLRGLGYQGMGYPKSYWGALPAQATAVLSGIAEMGRNDNYCISPEFGSVCGYFSLITDLPLMPTPPIDAGIFRFCHTCRKCAEACPVGGISFEAEPSWEIPPSAIATDKPISFSTPGKRTYHTDALKCRLYFDAQPSYCARCMGTCVFNTNTSAMVHELVKTTVSSTGLLNGFLWNADKAFGYGLVPAEETSKWWDLSLPLYGQDGSIGATDGGYK</sequence>
<dbReference type="InterPro" id="IPR019546">
    <property type="entry name" value="TAT_signal_bac_arc"/>
</dbReference>
<dbReference type="EMBL" id="CP141531">
    <property type="protein sequence ID" value="WRO07502.1"/>
    <property type="molecule type" value="Genomic_DNA"/>
</dbReference>
<dbReference type="InterPro" id="IPR012832">
    <property type="entry name" value="RDH"/>
</dbReference>
<evidence type="ECO:0000256" key="5">
    <source>
        <dbReference type="ARBA" id="ARBA00022729"/>
    </source>
</evidence>
<protein>
    <submittedName>
        <fullName evidence="11">Reductive dehalogenase</fullName>
    </submittedName>
</protein>
<evidence type="ECO:0000256" key="7">
    <source>
        <dbReference type="ARBA" id="ARBA00023014"/>
    </source>
</evidence>
<evidence type="ECO:0000256" key="8">
    <source>
        <dbReference type="ARBA" id="ARBA00023136"/>
    </source>
</evidence>
<dbReference type="InterPro" id="IPR017896">
    <property type="entry name" value="4Fe4S_Fe-S-bd"/>
</dbReference>
<keyword evidence="8" id="KW-0472">Membrane</keyword>
<evidence type="ECO:0000313" key="11">
    <source>
        <dbReference type="EMBL" id="WRO07502.1"/>
    </source>
</evidence>
<comment type="subcellular location">
    <subcellularLocation>
        <location evidence="1">Cell membrane</location>
    </subcellularLocation>
</comment>
<gene>
    <name evidence="11" type="ORF">VLL09_00995</name>
</gene>
<evidence type="ECO:0000256" key="1">
    <source>
        <dbReference type="ARBA" id="ARBA00004236"/>
    </source>
</evidence>
<reference evidence="11" key="1">
    <citation type="submission" date="2023-12" db="EMBL/GenBank/DDBJ databases">
        <title>Isolation of organohalide respiring bacteria Dehalococcoides mccartyi strain GPTCE1 in groundwater collected near a chemical plant in Suzhou, China.</title>
        <authorList>
            <person name="Liu G."/>
        </authorList>
    </citation>
    <scope>NUCLEOTIDE SEQUENCE</scope>
    <source>
        <strain evidence="11">GPTCE1</strain>
    </source>
</reference>
<dbReference type="NCBIfam" id="TIGR02486">
    <property type="entry name" value="RDH"/>
    <property type="match status" value="1"/>
</dbReference>
<dbReference type="InterPro" id="IPR006311">
    <property type="entry name" value="TAT_signal"/>
</dbReference>
<evidence type="ECO:0000256" key="6">
    <source>
        <dbReference type="ARBA" id="ARBA00023004"/>
    </source>
</evidence>
<dbReference type="RefSeq" id="WP_279115628.1">
    <property type="nucleotide sequence ID" value="NZ_CP141531.1"/>
</dbReference>
<keyword evidence="6" id="KW-0408">Iron</keyword>
<keyword evidence="5" id="KW-0732">Signal</keyword>
<evidence type="ECO:0000256" key="3">
    <source>
        <dbReference type="ARBA" id="ARBA00022485"/>
    </source>
</evidence>
<dbReference type="PROSITE" id="PS00198">
    <property type="entry name" value="4FE4S_FER_1"/>
    <property type="match status" value="1"/>
</dbReference>
<dbReference type="Proteomes" id="UP001327986">
    <property type="component" value="Chromosome"/>
</dbReference>
<dbReference type="AlphaFoldDB" id="A0AB38ZAB2"/>
<dbReference type="SUPFAM" id="SSF54862">
    <property type="entry name" value="4Fe-4S ferredoxins"/>
    <property type="match status" value="1"/>
</dbReference>
<dbReference type="PROSITE" id="PS51318">
    <property type="entry name" value="TAT"/>
    <property type="match status" value="1"/>
</dbReference>
<dbReference type="GO" id="GO:0046872">
    <property type="term" value="F:metal ion binding"/>
    <property type="evidence" value="ECO:0007669"/>
    <property type="project" value="UniProtKB-KW"/>
</dbReference>
<evidence type="ECO:0000313" key="12">
    <source>
        <dbReference type="Proteomes" id="UP001327986"/>
    </source>
</evidence>
<dbReference type="Pfam" id="PF13486">
    <property type="entry name" value="Dehalogenase"/>
    <property type="match status" value="1"/>
</dbReference>
<evidence type="ECO:0000256" key="2">
    <source>
        <dbReference type="ARBA" id="ARBA00022475"/>
    </source>
</evidence>
<name>A0AB38ZAB2_9CHLR</name>
<dbReference type="InterPro" id="IPR017900">
    <property type="entry name" value="4Fe4S_Fe_S_CS"/>
</dbReference>
<accession>A0AB38ZAB2</accession>
<comment type="cofactor">
    <cofactor evidence="9">
        <name>corrinoid</name>
        <dbReference type="ChEBI" id="CHEBI:33913"/>
    </cofactor>
</comment>
<keyword evidence="7" id="KW-0411">Iron-sulfur</keyword>
<dbReference type="PROSITE" id="PS51379">
    <property type="entry name" value="4FE4S_FER_2"/>
    <property type="match status" value="1"/>
</dbReference>
<keyword evidence="2" id="KW-1003">Cell membrane</keyword>
<dbReference type="GO" id="GO:0005886">
    <property type="term" value="C:plasma membrane"/>
    <property type="evidence" value="ECO:0007669"/>
    <property type="project" value="UniProtKB-SubCell"/>
</dbReference>
<organism evidence="11 12">
    <name type="scientific">Dehalococcoides mccartyi</name>
    <dbReference type="NCBI Taxonomy" id="61435"/>
    <lineage>
        <taxon>Bacteria</taxon>
        <taxon>Bacillati</taxon>
        <taxon>Chloroflexota</taxon>
        <taxon>Dehalococcoidia</taxon>
        <taxon>Dehalococcoidales</taxon>
        <taxon>Dehalococcoidaceae</taxon>
        <taxon>Dehalococcoides</taxon>
    </lineage>
</organism>
<dbReference type="GO" id="GO:0051539">
    <property type="term" value="F:4 iron, 4 sulfur cluster binding"/>
    <property type="evidence" value="ECO:0007669"/>
    <property type="project" value="UniProtKB-KW"/>
</dbReference>
<keyword evidence="3" id="KW-0004">4Fe-4S</keyword>
<keyword evidence="4" id="KW-0479">Metal-binding</keyword>
<evidence type="ECO:0000256" key="4">
    <source>
        <dbReference type="ARBA" id="ARBA00022723"/>
    </source>
</evidence>
<feature type="domain" description="4Fe-4S ferredoxin-type" evidence="10">
    <location>
        <begin position="357"/>
        <end position="389"/>
    </location>
</feature>
<evidence type="ECO:0000259" key="10">
    <source>
        <dbReference type="PROSITE" id="PS51379"/>
    </source>
</evidence>